<accession>A0A8X6NEF5</accession>
<organism evidence="1 2">
    <name type="scientific">Nephila pilipes</name>
    <name type="common">Giant wood spider</name>
    <name type="synonym">Nephila maculata</name>
    <dbReference type="NCBI Taxonomy" id="299642"/>
    <lineage>
        <taxon>Eukaryota</taxon>
        <taxon>Metazoa</taxon>
        <taxon>Ecdysozoa</taxon>
        <taxon>Arthropoda</taxon>
        <taxon>Chelicerata</taxon>
        <taxon>Arachnida</taxon>
        <taxon>Araneae</taxon>
        <taxon>Araneomorphae</taxon>
        <taxon>Entelegynae</taxon>
        <taxon>Araneoidea</taxon>
        <taxon>Nephilidae</taxon>
        <taxon>Nephila</taxon>
    </lineage>
</organism>
<dbReference type="AlphaFoldDB" id="A0A8X6NEF5"/>
<keyword evidence="2" id="KW-1185">Reference proteome</keyword>
<proteinExistence type="predicted"/>
<evidence type="ECO:0000313" key="2">
    <source>
        <dbReference type="Proteomes" id="UP000887013"/>
    </source>
</evidence>
<dbReference type="OrthoDB" id="10521797at2759"/>
<dbReference type="Proteomes" id="UP000887013">
    <property type="component" value="Unassembled WGS sequence"/>
</dbReference>
<reference evidence="1" key="1">
    <citation type="submission" date="2020-08" db="EMBL/GenBank/DDBJ databases">
        <title>Multicomponent nature underlies the extraordinary mechanical properties of spider dragline silk.</title>
        <authorList>
            <person name="Kono N."/>
            <person name="Nakamura H."/>
            <person name="Mori M."/>
            <person name="Yoshida Y."/>
            <person name="Ohtoshi R."/>
            <person name="Malay A.D."/>
            <person name="Moran D.A.P."/>
            <person name="Tomita M."/>
            <person name="Numata K."/>
            <person name="Arakawa K."/>
        </authorList>
    </citation>
    <scope>NUCLEOTIDE SEQUENCE</scope>
</reference>
<dbReference type="EMBL" id="BMAW01103592">
    <property type="protein sequence ID" value="GFT09884.1"/>
    <property type="molecule type" value="Genomic_DNA"/>
</dbReference>
<name>A0A8X6NEF5_NEPPI</name>
<protein>
    <submittedName>
        <fullName evidence="1">Uncharacterized protein</fullName>
    </submittedName>
</protein>
<comment type="caution">
    <text evidence="1">The sequence shown here is derived from an EMBL/GenBank/DDBJ whole genome shotgun (WGS) entry which is preliminary data.</text>
</comment>
<gene>
    <name evidence="1" type="ORF">NPIL_432721</name>
</gene>
<sequence>MCACFSLPRSMNSQKMPCYGSENPHLYFEQSLYNLKIRVRCTMSGFRIKIRLFHQTVNAYRYVQNQFNPFVDQLTKMNDCMDIFRTRQSNSITALTISSRVHEVFSEKRSISRGSKTSCSLRSSDLSPGDFYQ</sequence>
<evidence type="ECO:0000313" key="1">
    <source>
        <dbReference type="EMBL" id="GFT09884.1"/>
    </source>
</evidence>